<proteinExistence type="predicted"/>
<comment type="caution">
    <text evidence="2">The sequence shown here is derived from an EMBL/GenBank/DDBJ whole genome shotgun (WGS) entry which is preliminary data.</text>
</comment>
<dbReference type="AlphaFoldDB" id="A0A9D1JA73"/>
<dbReference type="PROSITE" id="PS50075">
    <property type="entry name" value="CARRIER"/>
    <property type="match status" value="1"/>
</dbReference>
<protein>
    <submittedName>
        <fullName evidence="2">Acyl carrier protein</fullName>
    </submittedName>
</protein>
<dbReference type="EMBL" id="DVHM01000045">
    <property type="protein sequence ID" value="HIR70175.1"/>
    <property type="molecule type" value="Genomic_DNA"/>
</dbReference>
<feature type="domain" description="Carrier" evidence="1">
    <location>
        <begin position="1"/>
        <end position="77"/>
    </location>
</feature>
<dbReference type="Proteomes" id="UP000823912">
    <property type="component" value="Unassembled WGS sequence"/>
</dbReference>
<dbReference type="InterPro" id="IPR009081">
    <property type="entry name" value="PP-bd_ACP"/>
</dbReference>
<dbReference type="Gene3D" id="1.10.1200.10">
    <property type="entry name" value="ACP-like"/>
    <property type="match status" value="1"/>
</dbReference>
<name>A0A9D1JA73_9FIRM</name>
<dbReference type="InterPro" id="IPR036736">
    <property type="entry name" value="ACP-like_sf"/>
</dbReference>
<organism evidence="2 3">
    <name type="scientific">Candidatus Pullilachnospira gallistercoris</name>
    <dbReference type="NCBI Taxonomy" id="2840911"/>
    <lineage>
        <taxon>Bacteria</taxon>
        <taxon>Bacillati</taxon>
        <taxon>Bacillota</taxon>
        <taxon>Clostridia</taxon>
        <taxon>Lachnospirales</taxon>
        <taxon>Lachnospiraceae</taxon>
        <taxon>Lachnospiraceae incertae sedis</taxon>
        <taxon>Candidatus Pullilachnospira</taxon>
    </lineage>
</organism>
<dbReference type="Pfam" id="PF00550">
    <property type="entry name" value="PP-binding"/>
    <property type="match status" value="1"/>
</dbReference>
<gene>
    <name evidence="2" type="ORF">IAA55_02710</name>
</gene>
<sequence length="77" mass="8805">MKREEMEKEIMGWIREVADGEGISMEMDLMDDIGLSSIDVMDLVAKCEAAFHVKITSRDLRRIYTPGDLADLIESRQ</sequence>
<evidence type="ECO:0000259" key="1">
    <source>
        <dbReference type="PROSITE" id="PS50075"/>
    </source>
</evidence>
<reference evidence="2" key="1">
    <citation type="submission" date="2020-10" db="EMBL/GenBank/DDBJ databases">
        <authorList>
            <person name="Gilroy R."/>
        </authorList>
    </citation>
    <scope>NUCLEOTIDE SEQUENCE</scope>
    <source>
        <strain evidence="2">ChiSjej5B23-6657</strain>
    </source>
</reference>
<evidence type="ECO:0000313" key="3">
    <source>
        <dbReference type="Proteomes" id="UP000823912"/>
    </source>
</evidence>
<evidence type="ECO:0000313" key="2">
    <source>
        <dbReference type="EMBL" id="HIR70175.1"/>
    </source>
</evidence>
<dbReference type="SUPFAM" id="SSF47336">
    <property type="entry name" value="ACP-like"/>
    <property type="match status" value="1"/>
</dbReference>
<reference evidence="2" key="2">
    <citation type="journal article" date="2021" name="PeerJ">
        <title>Extensive microbial diversity within the chicken gut microbiome revealed by metagenomics and culture.</title>
        <authorList>
            <person name="Gilroy R."/>
            <person name="Ravi A."/>
            <person name="Getino M."/>
            <person name="Pursley I."/>
            <person name="Horton D.L."/>
            <person name="Alikhan N.F."/>
            <person name="Baker D."/>
            <person name="Gharbi K."/>
            <person name="Hall N."/>
            <person name="Watson M."/>
            <person name="Adriaenssens E.M."/>
            <person name="Foster-Nyarko E."/>
            <person name="Jarju S."/>
            <person name="Secka A."/>
            <person name="Antonio M."/>
            <person name="Oren A."/>
            <person name="Chaudhuri R.R."/>
            <person name="La Ragione R."/>
            <person name="Hildebrand F."/>
            <person name="Pallen M.J."/>
        </authorList>
    </citation>
    <scope>NUCLEOTIDE SEQUENCE</scope>
    <source>
        <strain evidence="2">ChiSjej5B23-6657</strain>
    </source>
</reference>
<accession>A0A9D1JA73</accession>